<feature type="transmembrane region" description="Helical" evidence="5">
    <location>
        <begin position="447"/>
        <end position="464"/>
    </location>
</feature>
<evidence type="ECO:0000256" key="5">
    <source>
        <dbReference type="SAM" id="Phobius"/>
    </source>
</evidence>
<feature type="transmembrane region" description="Helical" evidence="5">
    <location>
        <begin position="525"/>
        <end position="548"/>
    </location>
</feature>
<keyword evidence="4 5" id="KW-0472">Membrane</keyword>
<dbReference type="InterPro" id="IPR046338">
    <property type="entry name" value="GAIN_dom_sf"/>
</dbReference>
<dbReference type="OrthoDB" id="10037534at2759"/>
<feature type="transmembrane region" description="Helical" evidence="5">
    <location>
        <begin position="380"/>
        <end position="404"/>
    </location>
</feature>
<protein>
    <recommendedName>
        <fullName evidence="7">G-protein coupled receptors family 2 profile 2 domain-containing protein</fullName>
    </recommendedName>
</protein>
<dbReference type="AlphaFoldDB" id="A0A7M5WYY5"/>
<feature type="signal peptide" evidence="6">
    <location>
        <begin position="1"/>
        <end position="18"/>
    </location>
</feature>
<accession>A0A7M5WYY5</accession>
<keyword evidence="6" id="KW-0732">Signal</keyword>
<dbReference type="InterPro" id="IPR017981">
    <property type="entry name" value="GPCR_2-like_7TM"/>
</dbReference>
<evidence type="ECO:0000256" key="3">
    <source>
        <dbReference type="ARBA" id="ARBA00022989"/>
    </source>
</evidence>
<dbReference type="PANTHER" id="PTHR12011:SF347">
    <property type="entry name" value="FI21270P1-RELATED"/>
    <property type="match status" value="1"/>
</dbReference>
<dbReference type="GeneID" id="136805222"/>
<evidence type="ECO:0000313" key="8">
    <source>
        <dbReference type="EnsemblMetazoa" id="CLYHEMP015130.1"/>
    </source>
</evidence>
<feature type="transmembrane region" description="Helical" evidence="5">
    <location>
        <begin position="569"/>
        <end position="589"/>
    </location>
</feature>
<sequence>MFIALTGLLTLVVCIAHAQNNTTVALNTTSATYINNNSNNFTTTPYATTTNNATTTTTTTTPQTTSTLSPQQKYHQQCLDYEDWLPTKAWLCDNPFDFCYHDVMDTINTYLTCKTYLNETQPSKLVRNTDPMIVASYLYRMGRNMINSFEHIKLVNPFLASRDSARRTMQVLSNVIYSVGLQYRYGDYKWPDYKDAQFQRIRPKGKWNKRNDSITVPYGSFPKRHEYQYHFFAYDNLANIQITDKEQVRLMDDWPDHHSIWKGTYIDYMAEPGLYYIENLEINTALLQIDIKPDVAIPLPGEIVIAFNHKRKNMKNPICVYWQYIKPDDPDEVPSAGYWSNYGMAYRNGNSTMTVCKAYHHGIYAVLMEKIIEEPEEFDIWGLIMMLGMVVAILLSGAFIAFMFMFRMQLDIYCRLFIYTAFAVILFQITFLYSYLIRKNWSKCTSITSFLEVFQVQIVTWVLVQNIHQLSRLRLFFNSKTNVDALYLILGWCIPIAVLIALQGFPHHHYGELRYCWLDFSGMEWLYYAGPLVVIALSTFCGMFLITQEMQKSPDKADKDINFIRAGKGIKSGTAVLLTVGASWVIGTYGLRTDGWTQIILMLAQPFINIVLSWEMWSYYFSDNDAVADALEENRRIKERIRFLRFKHLEGIKMKVKYEAKEGDMETNLDEIMALDEEERDDSFGDDFEDQDLDDLIDFDVDEPDFKAR</sequence>
<evidence type="ECO:0000256" key="2">
    <source>
        <dbReference type="ARBA" id="ARBA00022692"/>
    </source>
</evidence>
<reference evidence="8" key="1">
    <citation type="submission" date="2021-01" db="UniProtKB">
        <authorList>
            <consortium name="EnsemblMetazoa"/>
        </authorList>
    </citation>
    <scope>IDENTIFICATION</scope>
</reference>
<proteinExistence type="predicted"/>
<dbReference type="EnsemblMetazoa" id="CLYHEMT015130.1">
    <property type="protein sequence ID" value="CLYHEMP015130.1"/>
    <property type="gene ID" value="CLYHEMG015130"/>
</dbReference>
<dbReference type="InterPro" id="IPR000832">
    <property type="entry name" value="GPCR_2_secretin-like"/>
</dbReference>
<keyword evidence="9" id="KW-1185">Reference proteome</keyword>
<evidence type="ECO:0000313" key="9">
    <source>
        <dbReference type="Proteomes" id="UP000594262"/>
    </source>
</evidence>
<feature type="transmembrane region" description="Helical" evidence="5">
    <location>
        <begin position="416"/>
        <end position="435"/>
    </location>
</feature>
<dbReference type="GO" id="GO:0007166">
    <property type="term" value="P:cell surface receptor signaling pathway"/>
    <property type="evidence" value="ECO:0007669"/>
    <property type="project" value="InterPro"/>
</dbReference>
<dbReference type="Pfam" id="PF00002">
    <property type="entry name" value="7tm_2"/>
    <property type="match status" value="1"/>
</dbReference>
<dbReference type="PANTHER" id="PTHR12011">
    <property type="entry name" value="ADHESION G-PROTEIN COUPLED RECEPTOR"/>
    <property type="match status" value="1"/>
</dbReference>
<feature type="transmembrane region" description="Helical" evidence="5">
    <location>
        <begin position="485"/>
        <end position="505"/>
    </location>
</feature>
<keyword evidence="3 5" id="KW-1133">Transmembrane helix</keyword>
<evidence type="ECO:0000259" key="7">
    <source>
        <dbReference type="PROSITE" id="PS50261"/>
    </source>
</evidence>
<evidence type="ECO:0000256" key="6">
    <source>
        <dbReference type="SAM" id="SignalP"/>
    </source>
</evidence>
<keyword evidence="2 5" id="KW-0812">Transmembrane</keyword>
<comment type="subcellular location">
    <subcellularLocation>
        <location evidence="1">Membrane</location>
        <topology evidence="1">Multi-pass membrane protein</topology>
    </subcellularLocation>
</comment>
<dbReference type="GO" id="GO:0004930">
    <property type="term" value="F:G protein-coupled receptor activity"/>
    <property type="evidence" value="ECO:0007669"/>
    <property type="project" value="InterPro"/>
</dbReference>
<feature type="domain" description="G-protein coupled receptors family 2 profile 2" evidence="7">
    <location>
        <begin position="381"/>
        <end position="624"/>
    </location>
</feature>
<dbReference type="Proteomes" id="UP000594262">
    <property type="component" value="Unplaced"/>
</dbReference>
<dbReference type="Gene3D" id="1.20.1070.10">
    <property type="entry name" value="Rhodopsin 7-helix transmembrane proteins"/>
    <property type="match status" value="1"/>
</dbReference>
<feature type="transmembrane region" description="Helical" evidence="5">
    <location>
        <begin position="595"/>
        <end position="614"/>
    </location>
</feature>
<name>A0A7M5WYY5_9CNID</name>
<dbReference type="Gene3D" id="2.60.220.50">
    <property type="match status" value="1"/>
</dbReference>
<dbReference type="RefSeq" id="XP_066917898.1">
    <property type="nucleotide sequence ID" value="XM_067061797.1"/>
</dbReference>
<organism evidence="8 9">
    <name type="scientific">Clytia hemisphaerica</name>
    <dbReference type="NCBI Taxonomy" id="252671"/>
    <lineage>
        <taxon>Eukaryota</taxon>
        <taxon>Metazoa</taxon>
        <taxon>Cnidaria</taxon>
        <taxon>Hydrozoa</taxon>
        <taxon>Hydroidolina</taxon>
        <taxon>Leptothecata</taxon>
        <taxon>Obeliida</taxon>
        <taxon>Clytiidae</taxon>
        <taxon>Clytia</taxon>
    </lineage>
</organism>
<evidence type="ECO:0000256" key="4">
    <source>
        <dbReference type="ARBA" id="ARBA00023136"/>
    </source>
</evidence>
<dbReference type="GO" id="GO:0005886">
    <property type="term" value="C:plasma membrane"/>
    <property type="evidence" value="ECO:0007669"/>
    <property type="project" value="TreeGrafter"/>
</dbReference>
<evidence type="ECO:0000256" key="1">
    <source>
        <dbReference type="ARBA" id="ARBA00004141"/>
    </source>
</evidence>
<feature type="chain" id="PRO_5029795478" description="G-protein coupled receptors family 2 profile 2 domain-containing protein" evidence="6">
    <location>
        <begin position="19"/>
        <end position="709"/>
    </location>
</feature>
<dbReference type="PROSITE" id="PS50261">
    <property type="entry name" value="G_PROTEIN_RECEP_F2_4"/>
    <property type="match status" value="1"/>
</dbReference>